<dbReference type="AlphaFoldDB" id="A0A5N5V3J3"/>
<comment type="caution">
    <text evidence="1">The sequence shown here is derived from an EMBL/GenBank/DDBJ whole genome shotgun (WGS) entry which is preliminary data.</text>
</comment>
<sequence length="351" mass="39029">MTDKEQRARIFSAAARETGSGHARLELFRALDGVTLYYVGSKTEVDGQPVVSTRLRRLDDGSSAMVVYTSRRHPDLPDRFLAAKWSDILRTAYETVRPDWLVIANMRNETVPISRDQIPVILADLSVPEADRIPDPVVVEGDLESAISGAAGTDSEHWYEPVMTQLRGREIYLHLADSADGSPVMVTSPAAGRDGWVLTYTTRNRPGIRYGGIKWEQLVDMIKNNPAIPGVRVVNDADDWVLLGRDVIEAPAPVAANSGIDASQALTLFLKHYPGSNDAEFDEFFGPDHAPAARALVRRLLDEAMSIRPDWSRMTLNDAGDYVEAEMHARHPDLSPKALERIGNYYTYLMR</sequence>
<dbReference type="RefSeq" id="WP_061481505.1">
    <property type="nucleotide sequence ID" value="NZ_ANBO01000023.1"/>
</dbReference>
<dbReference type="GeneID" id="74302019"/>
<proteinExistence type="predicted"/>
<evidence type="ECO:0008006" key="3">
    <source>
        <dbReference type="Google" id="ProtNLM"/>
    </source>
</evidence>
<keyword evidence="2" id="KW-1185">Reference proteome</keyword>
<accession>A0A5N5V3J3</accession>
<reference evidence="1 2" key="1">
    <citation type="submission" date="2012-10" db="EMBL/GenBank/DDBJ databases">
        <title>The draft sequence of the Mycobacterium pheli genome.</title>
        <authorList>
            <person name="Pettersson B.M.F."/>
            <person name="Das S."/>
            <person name="Dasgupta S."/>
            <person name="Bhattacharya A."/>
            <person name="Kirsebom L.A."/>
        </authorList>
    </citation>
    <scope>NUCLEOTIDE SEQUENCE [LARGE SCALE GENOMIC DNA]</scope>
    <source>
        <strain evidence="1 2">CCUG 21000</strain>
    </source>
</reference>
<dbReference type="Proteomes" id="UP000325690">
    <property type="component" value="Unassembled WGS sequence"/>
</dbReference>
<evidence type="ECO:0000313" key="2">
    <source>
        <dbReference type="Proteomes" id="UP000325690"/>
    </source>
</evidence>
<evidence type="ECO:0000313" key="1">
    <source>
        <dbReference type="EMBL" id="KAB7756504.1"/>
    </source>
</evidence>
<organism evidence="1 2">
    <name type="scientific">Mycolicibacterium phlei DSM 43239 = CCUG 21000</name>
    <dbReference type="NCBI Taxonomy" id="1226750"/>
    <lineage>
        <taxon>Bacteria</taxon>
        <taxon>Bacillati</taxon>
        <taxon>Actinomycetota</taxon>
        <taxon>Actinomycetes</taxon>
        <taxon>Mycobacteriales</taxon>
        <taxon>Mycobacteriaceae</taxon>
        <taxon>Mycolicibacterium</taxon>
    </lineage>
</organism>
<protein>
    <recommendedName>
        <fullName evidence="3">SseB protein N-terminal domain-containing protein</fullName>
    </recommendedName>
</protein>
<gene>
    <name evidence="1" type="ORF">MPHL21000_10520</name>
</gene>
<dbReference type="EMBL" id="ANBP01000012">
    <property type="protein sequence ID" value="KAB7756504.1"/>
    <property type="molecule type" value="Genomic_DNA"/>
</dbReference>
<name>A0A5N5V3J3_MYCPH</name>